<dbReference type="Proteomes" id="UP001500804">
    <property type="component" value="Unassembled WGS sequence"/>
</dbReference>
<dbReference type="InterPro" id="IPR036653">
    <property type="entry name" value="CinA-like_C"/>
</dbReference>
<dbReference type="Gene3D" id="3.90.950.20">
    <property type="entry name" value="CinA-like"/>
    <property type="match status" value="1"/>
</dbReference>
<protein>
    <submittedName>
        <fullName evidence="3">CinA family protein</fullName>
    </submittedName>
</protein>
<organism evidence="3 4">
    <name type="scientific">Pseudonocardia adelaidensis</name>
    <dbReference type="NCBI Taxonomy" id="648754"/>
    <lineage>
        <taxon>Bacteria</taxon>
        <taxon>Bacillati</taxon>
        <taxon>Actinomycetota</taxon>
        <taxon>Actinomycetes</taxon>
        <taxon>Pseudonocardiales</taxon>
        <taxon>Pseudonocardiaceae</taxon>
        <taxon>Pseudonocardia</taxon>
    </lineage>
</organism>
<feature type="compositionally biased region" description="Basic and acidic residues" evidence="1">
    <location>
        <begin position="10"/>
        <end position="21"/>
    </location>
</feature>
<sequence length="175" mass="18320">MQAEPTMEPTIDHERARPADERHEELAARVAELARRHGVTVAVTESLTGGNIAVALAAAEAASEWFRGSLVAYSSEVKHEVLGVPDGPVVCVEAAEAMARGVRELLRADVAIGVTGSGGPDPQDGQDPGTVFVGVDDGGRPEVHRFDLDGDPREVLVAAAGEALALLVRTLEART</sequence>
<comment type="caution">
    <text evidence="3">The sequence shown here is derived from an EMBL/GenBank/DDBJ whole genome shotgun (WGS) entry which is preliminary data.</text>
</comment>
<dbReference type="SUPFAM" id="SSF142433">
    <property type="entry name" value="CinA-like"/>
    <property type="match status" value="1"/>
</dbReference>
<accession>A0ABP9NN11</accession>
<keyword evidence="4" id="KW-1185">Reference proteome</keyword>
<dbReference type="InterPro" id="IPR008136">
    <property type="entry name" value="CinA_C"/>
</dbReference>
<dbReference type="NCBIfam" id="TIGR00199">
    <property type="entry name" value="PncC_domain"/>
    <property type="match status" value="1"/>
</dbReference>
<feature type="domain" description="CinA C-terminal" evidence="2">
    <location>
        <begin position="24"/>
        <end position="170"/>
    </location>
</feature>
<feature type="region of interest" description="Disordered" evidence="1">
    <location>
        <begin position="1"/>
        <end position="21"/>
    </location>
</feature>
<evidence type="ECO:0000259" key="2">
    <source>
        <dbReference type="Pfam" id="PF02464"/>
    </source>
</evidence>
<evidence type="ECO:0000313" key="3">
    <source>
        <dbReference type="EMBL" id="GAA5126080.1"/>
    </source>
</evidence>
<dbReference type="EMBL" id="BAABJO010000015">
    <property type="protein sequence ID" value="GAA5126080.1"/>
    <property type="molecule type" value="Genomic_DNA"/>
</dbReference>
<proteinExistence type="predicted"/>
<gene>
    <name evidence="3" type="ORF">GCM10023320_41370</name>
</gene>
<evidence type="ECO:0000256" key="1">
    <source>
        <dbReference type="SAM" id="MobiDB-lite"/>
    </source>
</evidence>
<reference evidence="4" key="1">
    <citation type="journal article" date="2019" name="Int. J. Syst. Evol. Microbiol.">
        <title>The Global Catalogue of Microorganisms (GCM) 10K type strain sequencing project: providing services to taxonomists for standard genome sequencing and annotation.</title>
        <authorList>
            <consortium name="The Broad Institute Genomics Platform"/>
            <consortium name="The Broad Institute Genome Sequencing Center for Infectious Disease"/>
            <person name="Wu L."/>
            <person name="Ma J."/>
        </authorList>
    </citation>
    <scope>NUCLEOTIDE SEQUENCE [LARGE SCALE GENOMIC DNA]</scope>
    <source>
        <strain evidence="4">JCM 18302</strain>
    </source>
</reference>
<dbReference type="Pfam" id="PF02464">
    <property type="entry name" value="CinA"/>
    <property type="match status" value="1"/>
</dbReference>
<name>A0ABP9NN11_9PSEU</name>
<evidence type="ECO:0000313" key="4">
    <source>
        <dbReference type="Proteomes" id="UP001500804"/>
    </source>
</evidence>